<dbReference type="Pfam" id="PF06985">
    <property type="entry name" value="HET"/>
    <property type="match status" value="1"/>
</dbReference>
<dbReference type="InParanoid" id="D8TIY8"/>
<dbReference type="PANTHER" id="PTHR24171">
    <property type="entry name" value="ANKYRIN REPEAT DOMAIN-CONTAINING PROTEIN 39-RELATED"/>
    <property type="match status" value="1"/>
</dbReference>
<keyword evidence="6" id="KW-1185">Reference proteome</keyword>
<evidence type="ECO:0000313" key="5">
    <source>
        <dbReference type="EMBL" id="EFJ52281.1"/>
    </source>
</evidence>
<dbReference type="SMART" id="SM00248">
    <property type="entry name" value="ANK"/>
    <property type="match status" value="2"/>
</dbReference>
<evidence type="ECO:0000256" key="3">
    <source>
        <dbReference type="PROSITE-ProRule" id="PRU00023"/>
    </source>
</evidence>
<accession>D8TIY8</accession>
<name>D8TIY8_VOLCA</name>
<feature type="repeat" description="ANK" evidence="3">
    <location>
        <begin position="471"/>
        <end position="503"/>
    </location>
</feature>
<protein>
    <recommendedName>
        <fullName evidence="4">Heterokaryon incompatibility domain-containing protein</fullName>
    </recommendedName>
</protein>
<evidence type="ECO:0000313" key="6">
    <source>
        <dbReference type="Proteomes" id="UP000001058"/>
    </source>
</evidence>
<dbReference type="RefSeq" id="XP_002946354.1">
    <property type="nucleotide sequence ID" value="XM_002946308.1"/>
</dbReference>
<dbReference type="PRINTS" id="PR01415">
    <property type="entry name" value="ANKYRIN"/>
</dbReference>
<dbReference type="SUPFAM" id="SSF48403">
    <property type="entry name" value="Ankyrin repeat"/>
    <property type="match status" value="1"/>
</dbReference>
<organism evidence="6">
    <name type="scientific">Volvox carteri f. nagariensis</name>
    <dbReference type="NCBI Taxonomy" id="3068"/>
    <lineage>
        <taxon>Eukaryota</taxon>
        <taxon>Viridiplantae</taxon>
        <taxon>Chlorophyta</taxon>
        <taxon>core chlorophytes</taxon>
        <taxon>Chlorophyceae</taxon>
        <taxon>CS clade</taxon>
        <taxon>Chlamydomonadales</taxon>
        <taxon>Volvocaceae</taxon>
        <taxon>Volvox</taxon>
    </lineage>
</organism>
<dbReference type="PROSITE" id="PS50088">
    <property type="entry name" value="ANK_REPEAT"/>
    <property type="match status" value="2"/>
</dbReference>
<reference evidence="5 6" key="1">
    <citation type="journal article" date="2010" name="Science">
        <title>Genomic analysis of organismal complexity in the multicellular green alga Volvox carteri.</title>
        <authorList>
            <person name="Prochnik S.E."/>
            <person name="Umen J."/>
            <person name="Nedelcu A.M."/>
            <person name="Hallmann A."/>
            <person name="Miller S.M."/>
            <person name="Nishii I."/>
            <person name="Ferris P."/>
            <person name="Kuo A."/>
            <person name="Mitros T."/>
            <person name="Fritz-Laylin L.K."/>
            <person name="Hellsten U."/>
            <person name="Chapman J."/>
            <person name="Simakov O."/>
            <person name="Rensing S.A."/>
            <person name="Terry A."/>
            <person name="Pangilinan J."/>
            <person name="Kapitonov V."/>
            <person name="Jurka J."/>
            <person name="Salamov A."/>
            <person name="Shapiro H."/>
            <person name="Schmutz J."/>
            <person name="Grimwood J."/>
            <person name="Lindquist E."/>
            <person name="Lucas S."/>
            <person name="Grigoriev I.V."/>
            <person name="Schmitt R."/>
            <person name="Kirk D."/>
            <person name="Rokhsar D.S."/>
        </authorList>
    </citation>
    <scope>NUCLEOTIDE SEQUENCE [LARGE SCALE GENOMIC DNA]</scope>
    <source>
        <strain evidence="6">f. Nagariensis / Eve</strain>
    </source>
</reference>
<evidence type="ECO:0000256" key="1">
    <source>
        <dbReference type="ARBA" id="ARBA00022737"/>
    </source>
</evidence>
<dbReference type="KEGG" id="vcn:VOLCADRAFT_79031"/>
<dbReference type="EMBL" id="GL378324">
    <property type="protein sequence ID" value="EFJ52281.1"/>
    <property type="molecule type" value="Genomic_DNA"/>
</dbReference>
<dbReference type="OrthoDB" id="545630at2759"/>
<dbReference type="AlphaFoldDB" id="D8TIY8"/>
<dbReference type="Proteomes" id="UP000001058">
    <property type="component" value="Unassembled WGS sequence"/>
</dbReference>
<feature type="repeat" description="ANK" evidence="3">
    <location>
        <begin position="436"/>
        <end position="468"/>
    </location>
</feature>
<dbReference type="Pfam" id="PF12796">
    <property type="entry name" value="Ank_2"/>
    <property type="match status" value="1"/>
</dbReference>
<keyword evidence="2 3" id="KW-0040">ANK repeat</keyword>
<dbReference type="PROSITE" id="PS50297">
    <property type="entry name" value="ANK_REP_REGION"/>
    <property type="match status" value="2"/>
</dbReference>
<dbReference type="Gene3D" id="1.25.40.20">
    <property type="entry name" value="Ankyrin repeat-containing domain"/>
    <property type="match status" value="1"/>
</dbReference>
<keyword evidence="1" id="KW-0677">Repeat</keyword>
<dbReference type="eggNOG" id="KOG0192">
    <property type="taxonomic scope" value="Eukaryota"/>
</dbReference>
<evidence type="ECO:0000256" key="2">
    <source>
        <dbReference type="ARBA" id="ARBA00023043"/>
    </source>
</evidence>
<dbReference type="GeneID" id="9617592"/>
<dbReference type="InterPro" id="IPR002110">
    <property type="entry name" value="Ankyrin_rpt"/>
</dbReference>
<sequence length="553" mass="61085">MPPQLSKAPMRLLSLDVVLTWPNIRVYEEVDVATEALEVPYADVDADTWNTTIILSWRWSAVKPTEYTPGFAPMSEVQFAELTATLRRAQDRGMQYVWIDWSCVPQYNSSPMVEVLRSKVFYARARAMIVLPTFVRIPADGVVRLLLTKAMRVVRSRVMTSPRWGILLKLLESIQAKETVAGREYFTRVWTLAERMARFGRPERLCHWLSLESWLGMVVDAMLRSTEDRSASEMYKRMLGAEAGRRLDALLDPLEATVKTGSMHVSEGLEEQLADLFDLTVGIWHTNKELAEAPTKDWLVSYLLDAHTGIYQAWSEADRVWSVYSYFCWKQLDQRSEAGLLEAVQDLVRVAGGSRRLLMAMATKLGLASKLPPAEADKKLVAGAKAGKWAEVAAALKKGAFPDYPGTVSAGGSEMRIEGEVEAEVYLVVCVVIFQGGSTALYIAAEKGNLDAVKMLIKCGATVDKPNLENENLTPLHIAADWGHVATIRLLAKAGADVNVPGSVSPPPGFGVGAERRQKRGIKGLPGPAPHRVDGCRFYQKSCGAGITFPLDA</sequence>
<dbReference type="InterPro" id="IPR010730">
    <property type="entry name" value="HET"/>
</dbReference>
<dbReference type="InterPro" id="IPR036770">
    <property type="entry name" value="Ankyrin_rpt-contain_sf"/>
</dbReference>
<gene>
    <name evidence="5" type="ORF">VOLCADRAFT_79031</name>
</gene>
<proteinExistence type="predicted"/>
<evidence type="ECO:0000259" key="4">
    <source>
        <dbReference type="Pfam" id="PF06985"/>
    </source>
</evidence>
<feature type="domain" description="Heterokaryon incompatibility" evidence="4">
    <location>
        <begin position="80"/>
        <end position="194"/>
    </location>
</feature>